<dbReference type="Proteomes" id="UP001178507">
    <property type="component" value="Unassembled WGS sequence"/>
</dbReference>
<keyword evidence="1" id="KW-0472">Membrane</keyword>
<organism evidence="2 3">
    <name type="scientific">Effrenium voratum</name>
    <dbReference type="NCBI Taxonomy" id="2562239"/>
    <lineage>
        <taxon>Eukaryota</taxon>
        <taxon>Sar</taxon>
        <taxon>Alveolata</taxon>
        <taxon>Dinophyceae</taxon>
        <taxon>Suessiales</taxon>
        <taxon>Symbiodiniaceae</taxon>
        <taxon>Effrenium</taxon>
    </lineage>
</organism>
<name>A0AA36ISE6_9DINO</name>
<keyword evidence="3" id="KW-1185">Reference proteome</keyword>
<dbReference type="AlphaFoldDB" id="A0AA36ISE6"/>
<dbReference type="EMBL" id="CAUJNA010002224">
    <property type="protein sequence ID" value="CAJ1391843.1"/>
    <property type="molecule type" value="Genomic_DNA"/>
</dbReference>
<evidence type="ECO:0000313" key="3">
    <source>
        <dbReference type="Proteomes" id="UP001178507"/>
    </source>
</evidence>
<keyword evidence="1" id="KW-0812">Transmembrane</keyword>
<evidence type="ECO:0000313" key="2">
    <source>
        <dbReference type="EMBL" id="CAJ1391843.1"/>
    </source>
</evidence>
<protein>
    <submittedName>
        <fullName evidence="2">Uncharacterized protein</fullName>
    </submittedName>
</protein>
<reference evidence="2" key="1">
    <citation type="submission" date="2023-08" db="EMBL/GenBank/DDBJ databases">
        <authorList>
            <person name="Chen Y."/>
            <person name="Shah S."/>
            <person name="Dougan E. K."/>
            <person name="Thang M."/>
            <person name="Chan C."/>
        </authorList>
    </citation>
    <scope>NUCLEOTIDE SEQUENCE</scope>
</reference>
<keyword evidence="1" id="KW-1133">Transmembrane helix</keyword>
<evidence type="ECO:0000256" key="1">
    <source>
        <dbReference type="SAM" id="Phobius"/>
    </source>
</evidence>
<gene>
    <name evidence="2" type="ORF">EVOR1521_LOCUS17099</name>
</gene>
<comment type="caution">
    <text evidence="2">The sequence shown here is derived from an EMBL/GenBank/DDBJ whole genome shotgun (WGS) entry which is preliminary data.</text>
</comment>
<proteinExistence type="predicted"/>
<sequence>MASPFADQSTLTQILVAERDFNDNHLNEQVINYTDFTDYIVLFVFLTDFTDYIVLFVFLTDFTDYIVLFVFLN</sequence>
<feature type="transmembrane region" description="Helical" evidence="1">
    <location>
        <begin position="52"/>
        <end position="72"/>
    </location>
</feature>
<accession>A0AA36ISE6</accession>